<dbReference type="Gene3D" id="1.10.510.10">
    <property type="entry name" value="Transferase(Phosphotransferase) domain 1"/>
    <property type="match status" value="1"/>
</dbReference>
<feature type="region of interest" description="Disordered" evidence="11">
    <location>
        <begin position="421"/>
        <end position="462"/>
    </location>
</feature>
<dbReference type="PROSITE" id="PS50219">
    <property type="entry name" value="CNH"/>
    <property type="match status" value="1"/>
</dbReference>
<evidence type="ECO:0000256" key="6">
    <source>
        <dbReference type="ARBA" id="ARBA00022777"/>
    </source>
</evidence>
<evidence type="ECO:0000256" key="5">
    <source>
        <dbReference type="ARBA" id="ARBA00022741"/>
    </source>
</evidence>
<keyword evidence="6 15" id="KW-0418">Kinase</keyword>
<dbReference type="AlphaFoldDB" id="A0A8U0RZG2"/>
<evidence type="ECO:0000313" key="15">
    <source>
        <dbReference type="RefSeq" id="XP_044933608.1"/>
    </source>
</evidence>
<feature type="compositionally biased region" description="Polar residues" evidence="11">
    <location>
        <begin position="596"/>
        <end position="607"/>
    </location>
</feature>
<dbReference type="Proteomes" id="UP000000715">
    <property type="component" value="Unplaced"/>
</dbReference>
<dbReference type="GO" id="GO:0005524">
    <property type="term" value="F:ATP binding"/>
    <property type="evidence" value="ECO:0007669"/>
    <property type="project" value="UniProtKB-UniRule"/>
</dbReference>
<dbReference type="CTD" id="9448"/>
<keyword evidence="4" id="KW-0808">Transferase</keyword>
<dbReference type="Pfam" id="PF00069">
    <property type="entry name" value="Pkinase"/>
    <property type="match status" value="1"/>
</dbReference>
<feature type="compositionally biased region" description="Polar residues" evidence="11">
    <location>
        <begin position="795"/>
        <end position="806"/>
    </location>
</feature>
<dbReference type="PROSITE" id="PS50011">
    <property type="entry name" value="PROTEIN_KINASE_DOM"/>
    <property type="match status" value="1"/>
</dbReference>
<evidence type="ECO:0000256" key="3">
    <source>
        <dbReference type="ARBA" id="ARBA00022527"/>
    </source>
</evidence>
<dbReference type="GeneID" id="101678147"/>
<keyword evidence="7 10" id="KW-0067">ATP-binding</keyword>
<dbReference type="InterPro" id="IPR017441">
    <property type="entry name" value="Protein_kinase_ATP_BS"/>
</dbReference>
<evidence type="ECO:0000259" key="12">
    <source>
        <dbReference type="PROSITE" id="PS50011"/>
    </source>
</evidence>
<feature type="compositionally biased region" description="Low complexity" evidence="11">
    <location>
        <begin position="672"/>
        <end position="698"/>
    </location>
</feature>
<feature type="compositionally biased region" description="Basic and acidic residues" evidence="11">
    <location>
        <begin position="719"/>
        <end position="732"/>
    </location>
</feature>
<evidence type="ECO:0000256" key="11">
    <source>
        <dbReference type="SAM" id="MobiDB-lite"/>
    </source>
</evidence>
<dbReference type="RefSeq" id="XP_044933608.1">
    <property type="nucleotide sequence ID" value="XM_045077673.1"/>
</dbReference>
<dbReference type="GO" id="GO:0004674">
    <property type="term" value="F:protein serine/threonine kinase activity"/>
    <property type="evidence" value="ECO:0007669"/>
    <property type="project" value="UniProtKB-KW"/>
</dbReference>
<feature type="domain" description="Protein kinase" evidence="12">
    <location>
        <begin position="25"/>
        <end position="289"/>
    </location>
</feature>
<evidence type="ECO:0000256" key="2">
    <source>
        <dbReference type="ARBA" id="ARBA00012513"/>
    </source>
</evidence>
<dbReference type="SMART" id="SM00220">
    <property type="entry name" value="S_TKc"/>
    <property type="match status" value="1"/>
</dbReference>
<evidence type="ECO:0000259" key="13">
    <source>
        <dbReference type="PROSITE" id="PS50219"/>
    </source>
</evidence>
<evidence type="ECO:0000256" key="8">
    <source>
        <dbReference type="ARBA" id="ARBA00047899"/>
    </source>
</evidence>
<dbReference type="Pfam" id="PF00780">
    <property type="entry name" value="CNH"/>
    <property type="match status" value="1"/>
</dbReference>
<accession>A0A8U0RZG2</accession>
<comment type="similarity">
    <text evidence="1">Belongs to the protein kinase superfamily. STE Ser/Thr protein kinase family. STE20 subfamily.</text>
</comment>
<dbReference type="PROSITE" id="PS00107">
    <property type="entry name" value="PROTEIN_KINASE_ATP"/>
    <property type="match status" value="1"/>
</dbReference>
<name>A0A8U0RZG2_MUSPF</name>
<dbReference type="FunFam" id="3.30.200.20:FF:000006">
    <property type="entry name" value="TRAF2 and NCK-interacting protein kinase isoform 4"/>
    <property type="match status" value="1"/>
</dbReference>
<evidence type="ECO:0000256" key="1">
    <source>
        <dbReference type="ARBA" id="ARBA00008874"/>
    </source>
</evidence>
<dbReference type="FunFam" id="1.10.510.10:FF:000003">
    <property type="entry name" value="TRAF2 and NCK-interacting protein kinase isoform 4"/>
    <property type="match status" value="1"/>
</dbReference>
<dbReference type="PROSITE" id="PS00108">
    <property type="entry name" value="PROTEIN_KINASE_ST"/>
    <property type="match status" value="1"/>
</dbReference>
<feature type="compositionally biased region" description="Basic and acidic residues" evidence="11">
    <location>
        <begin position="744"/>
        <end position="759"/>
    </location>
</feature>
<proteinExistence type="inferred from homology"/>
<feature type="region of interest" description="Disordered" evidence="11">
    <location>
        <begin position="306"/>
        <end position="349"/>
    </location>
</feature>
<keyword evidence="14" id="KW-1185">Reference proteome</keyword>
<evidence type="ECO:0000313" key="14">
    <source>
        <dbReference type="Proteomes" id="UP000000715"/>
    </source>
</evidence>
<dbReference type="Gene3D" id="3.30.200.20">
    <property type="entry name" value="Phosphorylase Kinase, domain 1"/>
    <property type="match status" value="1"/>
</dbReference>
<sequence>MANDSPAKSLVDIDLSSLRDPAGIFELVEVVGNGTYGQVYKGRHVKTGQLAAIKVMDVTEDEEEEIKLEINMLKKYSHHRNIATYYGAFIKKSPPGHDDQLWLVMEFCGAGSITDLVKNTKGNTLKEDWIAYISREILRGLAHLHIHHVIHRDIKGQNVLLTENAEVKLVDFGVSAQLDRTVGRRNTFIGTPYWMAPEVIACDENPDATYDYRSDLWSCGITAIEMAEGAPPLCDMHPMRALFLIPRNPPPRLKSKKWSKKFFSFIEGCLVKNYMQRPSTEQLLKHPFIRDQPNERQVRIQLKDHIDRTRKKRGEKDETEYEYSGSEEEEEEVPEQEGEPSSIVNVPGESTLRRDFLRLQQENKERSEALRRQQLLQEQQLREQEEYKRQLLAERQKRIEQQKEQRRRLEEQQRREREARRQQEREQRRREQEEKRRLEELERRRKEEEERRRAEEEKRRVEREQEYIRRQLEEEQRHLEILQQQLLQEQAMLLECRWREMEEHRQAERLQRQLQQEQAYLLSLQHDHRRPHPQQQQPPQQERSKPSYHAPEPKPHYEPADRAREVEDRFRKTNHSSPEAQCKQTGRVLEPPVPSRSESFSNGNSESVHPALQRPAEPQVPVRTTSRSPVLSRRDSPLQGSGQQNSQAGQRNSTSIEPRLLWERVEKLVPRPGSGSSSGSSNSGSQPGSHPGSQSGSGERFRVRSSSKSEGSPSQRLENAVKKPEEKKEVFRPLKPTDLTALAKELRAVEDVRPPHKVTDYSSSSEESGTTDEEDDDVEQEGVEEATSGPEDTRAASSLNLSNGETESVKTMIVHDDVESEPAMTPSKEGTLIVRQTQSASSTLQKHKSSSSFTPFIDPRLLQISPSSGTTVTSVVGFSCDGMRPEAIRQDPTRKGSVVNVNPTNTRPQSDTPEIRKYKKRFNSEILCAALWGVNLLVGTESGLMLLDRSGQGKVYPLINRRRFQQMDVLEGLNVLVTISGKKDKLRVYYLSWLRNKILHNDPEVEKKQGWTTVGDLEGCVHYKVVKYERIKFLVIALKNSVEVYAWAPKPYHKFMAFKSFGELVHKPLLVDLTVEEGQRLKVIYGSCAGFHAVDVDSGSVYDIYLPTHIQCSIKPHAIIILPNTDGMELLVCYEDEGVYVNTYGRITKDVVLQWGEMPTSVAYIRSNQTMGWGEKAIEIRSVETGHLDGVFMHKRAQRLKFLCERNDKVFFASVRSGGSSQVYFMTLGRTSLLSW</sequence>
<dbReference type="GO" id="GO:0005829">
    <property type="term" value="C:cytosol"/>
    <property type="evidence" value="ECO:0007669"/>
    <property type="project" value="TreeGrafter"/>
</dbReference>
<keyword evidence="5 10" id="KW-0547">Nucleotide-binding</keyword>
<comment type="catalytic activity">
    <reaction evidence="9">
        <text>L-seryl-[protein] + ATP = O-phospho-L-seryl-[protein] + ADP + H(+)</text>
        <dbReference type="Rhea" id="RHEA:17989"/>
        <dbReference type="Rhea" id="RHEA-COMP:9863"/>
        <dbReference type="Rhea" id="RHEA-COMP:11604"/>
        <dbReference type="ChEBI" id="CHEBI:15378"/>
        <dbReference type="ChEBI" id="CHEBI:29999"/>
        <dbReference type="ChEBI" id="CHEBI:30616"/>
        <dbReference type="ChEBI" id="CHEBI:83421"/>
        <dbReference type="ChEBI" id="CHEBI:456216"/>
        <dbReference type="EC" id="2.7.11.1"/>
    </reaction>
</comment>
<reference evidence="15" key="1">
    <citation type="submission" date="2025-08" db="UniProtKB">
        <authorList>
            <consortium name="RefSeq"/>
        </authorList>
    </citation>
    <scope>IDENTIFICATION</scope>
    <source>
        <tissue evidence="15">Brain</tissue>
    </source>
</reference>
<evidence type="ECO:0000256" key="10">
    <source>
        <dbReference type="PROSITE-ProRule" id="PRU10141"/>
    </source>
</evidence>
<dbReference type="SMART" id="SM00036">
    <property type="entry name" value="CNH"/>
    <property type="match status" value="1"/>
</dbReference>
<gene>
    <name evidence="15" type="primary">MAP4K4</name>
</gene>
<feature type="compositionally biased region" description="Polar residues" evidence="11">
    <location>
        <begin position="704"/>
        <end position="717"/>
    </location>
</feature>
<feature type="compositionally biased region" description="Low complexity" evidence="11">
    <location>
        <begin position="639"/>
        <end position="653"/>
    </location>
</feature>
<feature type="binding site" evidence="10">
    <location>
        <position position="54"/>
    </location>
    <ligand>
        <name>ATP</name>
        <dbReference type="ChEBI" id="CHEBI:30616"/>
    </ligand>
</feature>
<evidence type="ECO:0000256" key="4">
    <source>
        <dbReference type="ARBA" id="ARBA00022679"/>
    </source>
</evidence>
<comment type="catalytic activity">
    <reaction evidence="8">
        <text>L-threonyl-[protein] + ATP = O-phospho-L-threonyl-[protein] + ADP + H(+)</text>
        <dbReference type="Rhea" id="RHEA:46608"/>
        <dbReference type="Rhea" id="RHEA-COMP:11060"/>
        <dbReference type="Rhea" id="RHEA-COMP:11605"/>
        <dbReference type="ChEBI" id="CHEBI:15378"/>
        <dbReference type="ChEBI" id="CHEBI:30013"/>
        <dbReference type="ChEBI" id="CHEBI:30616"/>
        <dbReference type="ChEBI" id="CHEBI:61977"/>
        <dbReference type="ChEBI" id="CHEBI:456216"/>
        <dbReference type="EC" id="2.7.11.1"/>
    </reaction>
</comment>
<feature type="region of interest" description="Disordered" evidence="11">
    <location>
        <begin position="523"/>
        <end position="808"/>
    </location>
</feature>
<dbReference type="EC" id="2.7.11.1" evidence="2"/>
<protein>
    <recommendedName>
        <fullName evidence="2">non-specific serine/threonine protein kinase</fullName>
        <ecNumber evidence="2">2.7.11.1</ecNumber>
    </recommendedName>
</protein>
<dbReference type="InterPro" id="IPR011009">
    <property type="entry name" value="Kinase-like_dom_sf"/>
</dbReference>
<dbReference type="InterPro" id="IPR001180">
    <property type="entry name" value="CNH_dom"/>
</dbReference>
<dbReference type="PANTHER" id="PTHR47096:SF1">
    <property type="entry name" value="MISSHAPEN LIKE KINASE 1"/>
    <property type="match status" value="1"/>
</dbReference>
<organism evidence="14 15">
    <name type="scientific">Mustela putorius furo</name>
    <name type="common">European domestic ferret</name>
    <name type="synonym">Mustela furo</name>
    <dbReference type="NCBI Taxonomy" id="9669"/>
    <lineage>
        <taxon>Eukaryota</taxon>
        <taxon>Metazoa</taxon>
        <taxon>Chordata</taxon>
        <taxon>Craniata</taxon>
        <taxon>Vertebrata</taxon>
        <taxon>Euteleostomi</taxon>
        <taxon>Mammalia</taxon>
        <taxon>Eutheria</taxon>
        <taxon>Laurasiatheria</taxon>
        <taxon>Carnivora</taxon>
        <taxon>Caniformia</taxon>
        <taxon>Musteloidea</taxon>
        <taxon>Mustelidae</taxon>
        <taxon>Mustelinae</taxon>
        <taxon>Mustela</taxon>
    </lineage>
</organism>
<feature type="compositionally biased region" description="Basic and acidic residues" evidence="11">
    <location>
        <begin position="660"/>
        <end position="669"/>
    </location>
</feature>
<evidence type="ECO:0000256" key="7">
    <source>
        <dbReference type="ARBA" id="ARBA00022840"/>
    </source>
</evidence>
<evidence type="ECO:0000256" key="9">
    <source>
        <dbReference type="ARBA" id="ARBA00048679"/>
    </source>
</evidence>
<feature type="compositionally biased region" description="Acidic residues" evidence="11">
    <location>
        <begin position="317"/>
        <end position="338"/>
    </location>
</feature>
<feature type="compositionally biased region" description="Acidic residues" evidence="11">
    <location>
        <begin position="769"/>
        <end position="784"/>
    </location>
</feature>
<dbReference type="PANTHER" id="PTHR47096">
    <property type="entry name" value="MISSHAPEN LIKE KINASE 1"/>
    <property type="match status" value="1"/>
</dbReference>
<dbReference type="InterPro" id="IPR000719">
    <property type="entry name" value="Prot_kinase_dom"/>
</dbReference>
<dbReference type="InterPro" id="IPR008271">
    <property type="entry name" value="Ser/Thr_kinase_AS"/>
</dbReference>
<feature type="compositionally biased region" description="Basic and acidic residues" evidence="11">
    <location>
        <begin position="551"/>
        <end position="571"/>
    </location>
</feature>
<feature type="domain" description="CNH" evidence="13">
    <location>
        <begin position="923"/>
        <end position="1210"/>
    </location>
</feature>
<dbReference type="InterPro" id="IPR051700">
    <property type="entry name" value="STE20_Ser-Thr_kinase"/>
</dbReference>
<dbReference type="SUPFAM" id="SSF56112">
    <property type="entry name" value="Protein kinase-like (PK-like)"/>
    <property type="match status" value="1"/>
</dbReference>
<keyword evidence="3" id="KW-0723">Serine/threonine-protein kinase</keyword>
<feature type="compositionally biased region" description="Polar residues" evidence="11">
    <location>
        <begin position="575"/>
        <end position="584"/>
    </location>
</feature>